<gene>
    <name evidence="2" type="ORF">AVEN_206883_1</name>
</gene>
<protein>
    <recommendedName>
        <fullName evidence="1">RNase H type-1 domain-containing protein</fullName>
    </recommendedName>
</protein>
<dbReference type="SUPFAM" id="SSF53098">
    <property type="entry name" value="Ribonuclease H-like"/>
    <property type="match status" value="1"/>
</dbReference>
<dbReference type="AlphaFoldDB" id="A0A4Y2RHA3"/>
<dbReference type="Pfam" id="PF14529">
    <property type="entry name" value="Exo_endo_phos_2"/>
    <property type="match status" value="1"/>
</dbReference>
<dbReference type="PANTHER" id="PTHR33273:SF4">
    <property type="entry name" value="ENDONUCLEASE_EXONUCLEASE_PHOSPHATASE DOMAIN-CONTAINING PROTEIN"/>
    <property type="match status" value="1"/>
</dbReference>
<dbReference type="InterPro" id="IPR036397">
    <property type="entry name" value="RNaseH_sf"/>
</dbReference>
<name>A0A4Y2RHA3_ARAVE</name>
<dbReference type="GO" id="GO:0003676">
    <property type="term" value="F:nucleic acid binding"/>
    <property type="evidence" value="ECO:0007669"/>
    <property type="project" value="InterPro"/>
</dbReference>
<dbReference type="CDD" id="cd09276">
    <property type="entry name" value="Rnase_HI_RT_non_LTR"/>
    <property type="match status" value="1"/>
</dbReference>
<evidence type="ECO:0000313" key="2">
    <source>
        <dbReference type="EMBL" id="GBN75172.1"/>
    </source>
</evidence>
<feature type="domain" description="RNase H type-1" evidence="1">
    <location>
        <begin position="604"/>
        <end position="713"/>
    </location>
</feature>
<dbReference type="SUPFAM" id="SSF56219">
    <property type="entry name" value="DNase I-like"/>
    <property type="match status" value="1"/>
</dbReference>
<dbReference type="Proteomes" id="UP000499080">
    <property type="component" value="Unassembled WGS sequence"/>
</dbReference>
<proteinExistence type="predicted"/>
<dbReference type="GO" id="GO:0004523">
    <property type="term" value="F:RNA-DNA hybrid ribonuclease activity"/>
    <property type="evidence" value="ECO:0007669"/>
    <property type="project" value="InterPro"/>
</dbReference>
<organism evidence="2 3">
    <name type="scientific">Araneus ventricosus</name>
    <name type="common">Orbweaver spider</name>
    <name type="synonym">Epeira ventricosa</name>
    <dbReference type="NCBI Taxonomy" id="182803"/>
    <lineage>
        <taxon>Eukaryota</taxon>
        <taxon>Metazoa</taxon>
        <taxon>Ecdysozoa</taxon>
        <taxon>Arthropoda</taxon>
        <taxon>Chelicerata</taxon>
        <taxon>Arachnida</taxon>
        <taxon>Araneae</taxon>
        <taxon>Araneomorphae</taxon>
        <taxon>Entelegynae</taxon>
        <taxon>Araneoidea</taxon>
        <taxon>Araneidae</taxon>
        <taxon>Araneus</taxon>
    </lineage>
</organism>
<dbReference type="Pfam" id="PF00075">
    <property type="entry name" value="RNase_H"/>
    <property type="match status" value="1"/>
</dbReference>
<dbReference type="Gene3D" id="3.30.420.10">
    <property type="entry name" value="Ribonuclease H-like superfamily/Ribonuclease H"/>
    <property type="match status" value="1"/>
</dbReference>
<dbReference type="InterPro" id="IPR002156">
    <property type="entry name" value="RNaseH_domain"/>
</dbReference>
<comment type="caution">
    <text evidence="2">The sequence shown here is derived from an EMBL/GenBank/DDBJ whole genome shotgun (WGS) entry which is preliminary data.</text>
</comment>
<evidence type="ECO:0000313" key="3">
    <source>
        <dbReference type="Proteomes" id="UP000499080"/>
    </source>
</evidence>
<dbReference type="Gene3D" id="3.60.10.10">
    <property type="entry name" value="Endonuclease/exonuclease/phosphatase"/>
    <property type="match status" value="1"/>
</dbReference>
<sequence>MAIDIIQINLAKSKVATSHLEKLASEININHFLVQEPYVKEGKIAGVPRKWHQWLSSNNKARIISLPSTNNPIFICSTTNLTAIKIQTITGPVNLISAYSSPYAELQDTAEDLANLLTKFGPEQALIGADMNAPSTLWGYANNSPRGNIMEDLISGLNLHLLNEKNSEPTFQRRNAKGWPDLTLVKRVKLARTASWKVRDELSSSDHKYIHTQLGISVQNHTYTRFKSVYGGHRKFSMHFRKEIPQIQQQLLDCNTREQLDETTSFLQRAIFRCCQKAYKLKKVKQSTKVIWWTQELDIKKKEMRAVQKRANSTTGTEQTRYQLLFSRKQALYKKLSLRAIRTSLKNLCTQTKNPYGIPYKAIVKDNLPPSEPFKIMDQPEEGDSQSFANRILQELYPQIPIPFQRQPQNQTVREEAFTKNEIARIMQKVPIKKAHGYDGIDLIVLKTIFRTNPDILIAFYNKWLKNVAGTSWGLSKNIRRQLYLTVVGKVILYASAAWDHSITARQQKLLSSIQRKFLLNITGAYNTTPTAALKVIEGLMPLHIKAKMQSTLVRVGRLGRNCDYEGIHFDHESYEQPSPPLTIQPALLSLEDRITHEGQVPSNRTPIELYTDGSKINDQTGSVFCVIANEAITKTWKAKLSPANTVFQAEMLSLKAAIEWANTANEDVNIWSDSESSLRALKSFNVKSKITQEAQMPLLENARIRLGWVKAH</sequence>
<accession>A0A4Y2RHA3</accession>
<dbReference type="EMBL" id="BGPR01017121">
    <property type="protein sequence ID" value="GBN75172.1"/>
    <property type="molecule type" value="Genomic_DNA"/>
</dbReference>
<dbReference type="OrthoDB" id="6437148at2759"/>
<dbReference type="PROSITE" id="PS50879">
    <property type="entry name" value="RNASE_H_1"/>
    <property type="match status" value="1"/>
</dbReference>
<dbReference type="InterPro" id="IPR012337">
    <property type="entry name" value="RNaseH-like_sf"/>
</dbReference>
<dbReference type="PANTHER" id="PTHR33273">
    <property type="entry name" value="DOMAIN-CONTAINING PROTEIN, PUTATIVE-RELATED"/>
    <property type="match status" value="1"/>
</dbReference>
<dbReference type="InterPro" id="IPR036691">
    <property type="entry name" value="Endo/exonu/phosph_ase_sf"/>
</dbReference>
<evidence type="ECO:0000259" key="1">
    <source>
        <dbReference type="PROSITE" id="PS50879"/>
    </source>
</evidence>
<dbReference type="InterPro" id="IPR005135">
    <property type="entry name" value="Endo/exonuclease/phosphatase"/>
</dbReference>
<reference evidence="2 3" key="1">
    <citation type="journal article" date="2019" name="Sci. Rep.">
        <title>Orb-weaving spider Araneus ventricosus genome elucidates the spidroin gene catalogue.</title>
        <authorList>
            <person name="Kono N."/>
            <person name="Nakamura H."/>
            <person name="Ohtoshi R."/>
            <person name="Moran D.A.P."/>
            <person name="Shinohara A."/>
            <person name="Yoshida Y."/>
            <person name="Fujiwara M."/>
            <person name="Mori M."/>
            <person name="Tomita M."/>
            <person name="Arakawa K."/>
        </authorList>
    </citation>
    <scope>NUCLEOTIDE SEQUENCE [LARGE SCALE GENOMIC DNA]</scope>
</reference>
<keyword evidence="3" id="KW-1185">Reference proteome</keyword>